<reference evidence="6 7" key="1">
    <citation type="submission" date="2019-03" db="EMBL/GenBank/DDBJ databases">
        <title>Genomic Encyclopedia of Type Strains, Phase IV (KMG-IV): sequencing the most valuable type-strain genomes for metagenomic binning, comparative biology and taxonomic classification.</title>
        <authorList>
            <person name="Goeker M."/>
        </authorList>
    </citation>
    <scope>NUCLEOTIDE SEQUENCE [LARGE SCALE GENOMIC DNA]</scope>
    <source>
        <strain evidence="6 7">DSM 102969</strain>
    </source>
</reference>
<evidence type="ECO:0000256" key="2">
    <source>
        <dbReference type="ARBA" id="ARBA00001946"/>
    </source>
</evidence>
<protein>
    <submittedName>
        <fullName evidence="6">Putative (Di)nucleoside polyphosphate hydrolase</fullName>
    </submittedName>
</protein>
<proteinExistence type="inferred from homology"/>
<dbReference type="SUPFAM" id="SSF55811">
    <property type="entry name" value="Nudix"/>
    <property type="match status" value="1"/>
</dbReference>
<organism evidence="6 7">
    <name type="scientific">Oharaeibacter diazotrophicus</name>
    <dbReference type="NCBI Taxonomy" id="1920512"/>
    <lineage>
        <taxon>Bacteria</taxon>
        <taxon>Pseudomonadati</taxon>
        <taxon>Pseudomonadota</taxon>
        <taxon>Alphaproteobacteria</taxon>
        <taxon>Hyphomicrobiales</taxon>
        <taxon>Pleomorphomonadaceae</taxon>
        <taxon>Oharaeibacter</taxon>
    </lineage>
</organism>
<keyword evidence="3 4" id="KW-0378">Hydrolase</keyword>
<comment type="cofactor">
    <cofactor evidence="1">
        <name>Mn(2+)</name>
        <dbReference type="ChEBI" id="CHEBI:29035"/>
    </cofactor>
</comment>
<dbReference type="Gene3D" id="3.90.79.10">
    <property type="entry name" value="Nucleoside Triphosphate Pyrophosphohydrolase"/>
    <property type="match status" value="1"/>
</dbReference>
<dbReference type="PROSITE" id="PS51462">
    <property type="entry name" value="NUDIX"/>
    <property type="match status" value="1"/>
</dbReference>
<name>A0A4R6R8E6_9HYPH</name>
<feature type="domain" description="Nudix hydrolase" evidence="5">
    <location>
        <begin position="25"/>
        <end position="186"/>
    </location>
</feature>
<dbReference type="GO" id="GO:0019693">
    <property type="term" value="P:ribose phosphate metabolic process"/>
    <property type="evidence" value="ECO:0007669"/>
    <property type="project" value="TreeGrafter"/>
</dbReference>
<comment type="caution">
    <text evidence="6">The sequence shown here is derived from an EMBL/GenBank/DDBJ whole genome shotgun (WGS) entry which is preliminary data.</text>
</comment>
<gene>
    <name evidence="6" type="ORF">EDD54_4116</name>
</gene>
<dbReference type="GO" id="GO:0034432">
    <property type="term" value="F:bis(5'-adenosyl)-pentaphosphatase activity"/>
    <property type="evidence" value="ECO:0007669"/>
    <property type="project" value="TreeGrafter"/>
</dbReference>
<dbReference type="PANTHER" id="PTHR11839">
    <property type="entry name" value="UDP/ADP-SUGAR PYROPHOSPHATASE"/>
    <property type="match status" value="1"/>
</dbReference>
<keyword evidence="7" id="KW-1185">Reference proteome</keyword>
<sequence length="190" mass="21008">MSGRAPVSSVPPAPGEREALDPALPYRPNVGICLFDSRGLVFAGRVFPNPHGWPDPEIFDVGADWGLPQGGIDPGEDVEAAARRELWEETGVRSADLLAVTPDWWAYDFPVRGAPGHKLHPFRGQRQRWAAFRFTGGDDEITLSADHTHEPAEFAEWGWRPLADLVDCGALHRRATYARVLAWAREMGFG</sequence>
<dbReference type="PRINTS" id="PR00502">
    <property type="entry name" value="NUDIXFAMILY"/>
</dbReference>
<dbReference type="Pfam" id="PF00293">
    <property type="entry name" value="NUDIX"/>
    <property type="match status" value="1"/>
</dbReference>
<dbReference type="RefSeq" id="WP_245515835.1">
    <property type="nucleotide sequence ID" value="NZ_BSPM01000002.1"/>
</dbReference>
<evidence type="ECO:0000313" key="6">
    <source>
        <dbReference type="EMBL" id="TDP81856.1"/>
    </source>
</evidence>
<dbReference type="InterPro" id="IPR020084">
    <property type="entry name" value="NUDIX_hydrolase_CS"/>
</dbReference>
<comment type="cofactor">
    <cofactor evidence="2">
        <name>Mg(2+)</name>
        <dbReference type="ChEBI" id="CHEBI:18420"/>
    </cofactor>
</comment>
<comment type="similarity">
    <text evidence="4">Belongs to the Nudix hydrolase family.</text>
</comment>
<evidence type="ECO:0000259" key="5">
    <source>
        <dbReference type="PROSITE" id="PS51462"/>
    </source>
</evidence>
<dbReference type="PANTHER" id="PTHR11839:SF22">
    <property type="entry name" value="NUDIX HYDROLASE 26, CHLOROPLASTIC"/>
    <property type="match status" value="1"/>
</dbReference>
<dbReference type="InterPro" id="IPR020476">
    <property type="entry name" value="Nudix_hydrolase"/>
</dbReference>
<dbReference type="GO" id="GO:0006753">
    <property type="term" value="P:nucleoside phosphate metabolic process"/>
    <property type="evidence" value="ECO:0007669"/>
    <property type="project" value="TreeGrafter"/>
</dbReference>
<dbReference type="GO" id="GO:0008893">
    <property type="term" value="F:guanosine-3',5'-bis(diphosphate) 3'-diphosphatase activity"/>
    <property type="evidence" value="ECO:0007669"/>
    <property type="project" value="TreeGrafter"/>
</dbReference>
<dbReference type="InterPro" id="IPR015797">
    <property type="entry name" value="NUDIX_hydrolase-like_dom_sf"/>
</dbReference>
<evidence type="ECO:0000256" key="4">
    <source>
        <dbReference type="RuleBase" id="RU003476"/>
    </source>
</evidence>
<dbReference type="NCBIfam" id="NF001938">
    <property type="entry name" value="PRK00714.1-5"/>
    <property type="match status" value="1"/>
</dbReference>
<evidence type="ECO:0000256" key="3">
    <source>
        <dbReference type="ARBA" id="ARBA00022801"/>
    </source>
</evidence>
<evidence type="ECO:0000313" key="7">
    <source>
        <dbReference type="Proteomes" id="UP000294547"/>
    </source>
</evidence>
<dbReference type="PROSITE" id="PS00893">
    <property type="entry name" value="NUDIX_BOX"/>
    <property type="match status" value="1"/>
</dbReference>
<evidence type="ECO:0000256" key="1">
    <source>
        <dbReference type="ARBA" id="ARBA00001936"/>
    </source>
</evidence>
<dbReference type="InterPro" id="IPR000086">
    <property type="entry name" value="NUDIX_hydrolase_dom"/>
</dbReference>
<dbReference type="Proteomes" id="UP000294547">
    <property type="component" value="Unassembled WGS sequence"/>
</dbReference>
<dbReference type="AlphaFoldDB" id="A0A4R6R8E6"/>
<dbReference type="InterPro" id="IPR022927">
    <property type="entry name" value="RppH"/>
</dbReference>
<dbReference type="EMBL" id="SNXY01000011">
    <property type="protein sequence ID" value="TDP81856.1"/>
    <property type="molecule type" value="Genomic_DNA"/>
</dbReference>
<accession>A0A4R6R8E6</accession>
<dbReference type="CDD" id="cd03671">
    <property type="entry name" value="NUDIX_Ap4A_hydrolase_plant_like"/>
    <property type="match status" value="1"/>
</dbReference>